<keyword evidence="2" id="KW-1185">Reference proteome</keyword>
<sequence>MTQPIRLKITAKSAHAEKPPSIEMKLLIKRIVLRCLPCLRFRSKDEKLPLTPRDLT</sequence>
<gene>
    <name evidence="1" type="ORF">BpHYR1_003035</name>
</gene>
<accession>A0A3M7R071</accession>
<evidence type="ECO:0000313" key="1">
    <source>
        <dbReference type="EMBL" id="RNA16764.1"/>
    </source>
</evidence>
<reference evidence="1 2" key="1">
    <citation type="journal article" date="2018" name="Sci. Rep.">
        <title>Genomic signatures of local adaptation to the degree of environmental predictability in rotifers.</title>
        <authorList>
            <person name="Franch-Gras L."/>
            <person name="Hahn C."/>
            <person name="Garcia-Roger E.M."/>
            <person name="Carmona M.J."/>
            <person name="Serra M."/>
            <person name="Gomez A."/>
        </authorList>
    </citation>
    <scope>NUCLEOTIDE SEQUENCE [LARGE SCALE GENOMIC DNA]</scope>
    <source>
        <strain evidence="1">HYR1</strain>
    </source>
</reference>
<name>A0A3M7R071_BRAPC</name>
<protein>
    <submittedName>
        <fullName evidence="1">Uncharacterized protein</fullName>
    </submittedName>
</protein>
<comment type="caution">
    <text evidence="1">The sequence shown here is derived from an EMBL/GenBank/DDBJ whole genome shotgun (WGS) entry which is preliminary data.</text>
</comment>
<dbReference type="EMBL" id="REGN01004631">
    <property type="protein sequence ID" value="RNA16764.1"/>
    <property type="molecule type" value="Genomic_DNA"/>
</dbReference>
<dbReference type="AlphaFoldDB" id="A0A3M7R071"/>
<feature type="non-terminal residue" evidence="1">
    <location>
        <position position="56"/>
    </location>
</feature>
<dbReference type="Proteomes" id="UP000276133">
    <property type="component" value="Unassembled WGS sequence"/>
</dbReference>
<evidence type="ECO:0000313" key="2">
    <source>
        <dbReference type="Proteomes" id="UP000276133"/>
    </source>
</evidence>
<organism evidence="1 2">
    <name type="scientific">Brachionus plicatilis</name>
    <name type="common">Marine rotifer</name>
    <name type="synonym">Brachionus muelleri</name>
    <dbReference type="NCBI Taxonomy" id="10195"/>
    <lineage>
        <taxon>Eukaryota</taxon>
        <taxon>Metazoa</taxon>
        <taxon>Spiralia</taxon>
        <taxon>Gnathifera</taxon>
        <taxon>Rotifera</taxon>
        <taxon>Eurotatoria</taxon>
        <taxon>Monogononta</taxon>
        <taxon>Pseudotrocha</taxon>
        <taxon>Ploima</taxon>
        <taxon>Brachionidae</taxon>
        <taxon>Brachionus</taxon>
    </lineage>
</organism>
<proteinExistence type="predicted"/>